<dbReference type="InterPro" id="IPR004367">
    <property type="entry name" value="Cyclin_C-dom"/>
</dbReference>
<evidence type="ECO:0000313" key="8">
    <source>
        <dbReference type="EMBL" id="JAP73004.1"/>
    </source>
</evidence>
<proteinExistence type="evidence at transcript level"/>
<evidence type="ECO:0000259" key="7">
    <source>
        <dbReference type="SMART" id="SM01332"/>
    </source>
</evidence>
<dbReference type="InterPro" id="IPR013763">
    <property type="entry name" value="Cyclin-like_dom"/>
</dbReference>
<dbReference type="Gene3D" id="1.10.472.10">
    <property type="entry name" value="Cyclin-like"/>
    <property type="match status" value="2"/>
</dbReference>
<dbReference type="GO" id="GO:0051301">
    <property type="term" value="P:cell division"/>
    <property type="evidence" value="ECO:0007669"/>
    <property type="project" value="UniProtKB-KW"/>
</dbReference>
<dbReference type="InterPro" id="IPR048258">
    <property type="entry name" value="Cyclins_cyclin-box"/>
</dbReference>
<reference evidence="8" key="1">
    <citation type="submission" date="2016-02" db="EMBL/GenBank/DDBJ databases">
        <title>RNAseq analyses of the midgut from blood- or serum-fed Ixodes ricinus ticks.</title>
        <authorList>
            <person name="Perner J."/>
            <person name="Provaznik J."/>
            <person name="Schrenkova J."/>
            <person name="Urbanova V."/>
            <person name="Ribeiro J.M."/>
            <person name="Kopacek P."/>
        </authorList>
    </citation>
    <scope>NUCLEOTIDE SEQUENCE</scope>
    <source>
        <tissue evidence="8">Gut</tissue>
    </source>
</reference>
<dbReference type="GO" id="GO:0016538">
    <property type="term" value="F:cyclin-dependent protein serine/threonine kinase regulator activity"/>
    <property type="evidence" value="ECO:0007669"/>
    <property type="project" value="InterPro"/>
</dbReference>
<dbReference type="PROSITE" id="PS00292">
    <property type="entry name" value="CYCLINS"/>
    <property type="match status" value="1"/>
</dbReference>
<dbReference type="PANTHER" id="PTHR10177">
    <property type="entry name" value="CYCLINS"/>
    <property type="match status" value="1"/>
</dbReference>
<keyword evidence="2 4" id="KW-0195">Cyclin</keyword>
<feature type="compositionally biased region" description="Polar residues" evidence="5">
    <location>
        <begin position="58"/>
        <end position="69"/>
    </location>
</feature>
<feature type="domain" description="Cyclin-like" evidence="6">
    <location>
        <begin position="185"/>
        <end position="269"/>
    </location>
</feature>
<evidence type="ECO:0000256" key="5">
    <source>
        <dbReference type="SAM" id="MobiDB-lite"/>
    </source>
</evidence>
<keyword evidence="3" id="KW-0131">Cell cycle</keyword>
<feature type="domain" description="Cyclin-like" evidence="6">
    <location>
        <begin position="282"/>
        <end position="362"/>
    </location>
</feature>
<dbReference type="GO" id="GO:0044772">
    <property type="term" value="P:mitotic cell cycle phase transition"/>
    <property type="evidence" value="ECO:0007669"/>
    <property type="project" value="InterPro"/>
</dbReference>
<dbReference type="SMART" id="SM01332">
    <property type="entry name" value="Cyclin_C"/>
    <property type="match status" value="1"/>
</dbReference>
<comment type="similarity">
    <text evidence="4">Belongs to the cyclin family.</text>
</comment>
<dbReference type="SMART" id="SM00385">
    <property type="entry name" value="CYCLIN"/>
    <property type="match status" value="2"/>
</dbReference>
<accession>A0A131Y0G6</accession>
<dbReference type="InterPro" id="IPR046965">
    <property type="entry name" value="Cyclin_A/B-like"/>
</dbReference>
<feature type="domain" description="Cyclin C-terminal" evidence="7">
    <location>
        <begin position="278"/>
        <end position="393"/>
    </location>
</feature>
<keyword evidence="1" id="KW-0132">Cell division</keyword>
<protein>
    <submittedName>
        <fullName evidence="8">Putative cyclin b</fullName>
    </submittedName>
</protein>
<dbReference type="AlphaFoldDB" id="A0A131Y0G6"/>
<dbReference type="FunFam" id="1.10.472.10:FF:000371">
    <property type="entry name" value="G2/mitotic-specific cyclin A, putative"/>
    <property type="match status" value="1"/>
</dbReference>
<evidence type="ECO:0000256" key="3">
    <source>
        <dbReference type="ARBA" id="ARBA00023306"/>
    </source>
</evidence>
<dbReference type="SUPFAM" id="SSF47954">
    <property type="entry name" value="Cyclin-like"/>
    <property type="match status" value="2"/>
</dbReference>
<dbReference type="InterPro" id="IPR039361">
    <property type="entry name" value="Cyclin"/>
</dbReference>
<dbReference type="PIRSF" id="PIRSF001771">
    <property type="entry name" value="Cyclin_A_B_D_E"/>
    <property type="match status" value="1"/>
</dbReference>
<evidence type="ECO:0000259" key="6">
    <source>
        <dbReference type="SMART" id="SM00385"/>
    </source>
</evidence>
<dbReference type="InterPro" id="IPR036915">
    <property type="entry name" value="Cyclin-like_sf"/>
</dbReference>
<evidence type="ECO:0000256" key="1">
    <source>
        <dbReference type="ARBA" id="ARBA00022618"/>
    </source>
</evidence>
<evidence type="ECO:0000256" key="2">
    <source>
        <dbReference type="ARBA" id="ARBA00023127"/>
    </source>
</evidence>
<name>A0A131Y0G6_IXORI</name>
<dbReference type="Pfam" id="PF00134">
    <property type="entry name" value="Cyclin_N"/>
    <property type="match status" value="1"/>
</dbReference>
<dbReference type="InterPro" id="IPR006671">
    <property type="entry name" value="Cyclin_N"/>
</dbReference>
<organism evidence="8">
    <name type="scientific">Ixodes ricinus</name>
    <name type="common">Common tick</name>
    <name type="synonym">Acarus ricinus</name>
    <dbReference type="NCBI Taxonomy" id="34613"/>
    <lineage>
        <taxon>Eukaryota</taxon>
        <taxon>Metazoa</taxon>
        <taxon>Ecdysozoa</taxon>
        <taxon>Arthropoda</taxon>
        <taxon>Chelicerata</taxon>
        <taxon>Arachnida</taxon>
        <taxon>Acari</taxon>
        <taxon>Parasitiformes</taxon>
        <taxon>Ixodida</taxon>
        <taxon>Ixodoidea</taxon>
        <taxon>Ixodidae</taxon>
        <taxon>Ixodinae</taxon>
        <taxon>Ixodes</taxon>
    </lineage>
</organism>
<evidence type="ECO:0000256" key="4">
    <source>
        <dbReference type="RuleBase" id="RU000383"/>
    </source>
</evidence>
<sequence length="405" mass="44560">MTTFTRSARWASSAASSTENASERGGFKKPQVTQGTQRVALRPPNKVQPVQPALKPSKLQTSFSQSSAAAKSLEPKKATLRSRTVVTANHATAKELPAADPVASLDVAGLCVEPMEKPSFSSQLLLPDGVPDIDSGDRDEPQLCAQYAKDIFDYLVSLEEAFPVKDQYLRHSPHITGDMRAILVNWLMQVHKRFQLLPETLFLTVSVIDRFLQAECVPRAKLQLVGAASMFLSAKYEEMYAPVVEDFVYVTDGAYSKGEVLRMEKAILSRLDWSLGRPIPLHFLRRISKAGQVDIVEHSLAKYALELSLLCYELSWVRPSQLAAAALCLALQLDGKAWDPTLTHYGRYSQAQLAPTVAKMAALLLDADKGKHTTTYQKFKSSRLEAVSTLALSRSAALQKIAGRA</sequence>
<dbReference type="CDD" id="cd20507">
    <property type="entry name" value="CYCLIN_CCNB1-like_rpt1"/>
    <property type="match status" value="1"/>
</dbReference>
<feature type="compositionally biased region" description="Low complexity" evidence="5">
    <location>
        <begin position="1"/>
        <end position="17"/>
    </location>
</feature>
<dbReference type="EMBL" id="GEFM01002792">
    <property type="protein sequence ID" value="JAP73004.1"/>
    <property type="molecule type" value="mRNA"/>
</dbReference>
<dbReference type="Pfam" id="PF02984">
    <property type="entry name" value="Cyclin_C"/>
    <property type="match status" value="1"/>
</dbReference>
<feature type="region of interest" description="Disordered" evidence="5">
    <location>
        <begin position="1"/>
        <end position="81"/>
    </location>
</feature>